<keyword evidence="11" id="KW-1185">Reference proteome</keyword>
<evidence type="ECO:0000256" key="4">
    <source>
        <dbReference type="ARBA" id="ARBA00022801"/>
    </source>
</evidence>
<name>A0ABV3HX35_9ACTN</name>
<gene>
    <name evidence="10" type="primary">bla</name>
    <name evidence="10" type="ORF">AB0K36_20460</name>
</gene>
<evidence type="ECO:0000256" key="5">
    <source>
        <dbReference type="ARBA" id="ARBA00023251"/>
    </source>
</evidence>
<dbReference type="PROSITE" id="PS51318">
    <property type="entry name" value="TAT"/>
    <property type="match status" value="1"/>
</dbReference>
<dbReference type="Proteomes" id="UP001552521">
    <property type="component" value="Unassembled WGS sequence"/>
</dbReference>
<dbReference type="InterPro" id="IPR000871">
    <property type="entry name" value="Beta-lactam_class-A"/>
</dbReference>
<feature type="signal peptide" evidence="8">
    <location>
        <begin position="1"/>
        <end position="24"/>
    </location>
</feature>
<comment type="catalytic activity">
    <reaction evidence="6">
        <text>a beta-lactam + H2O = a substituted beta-amino acid</text>
        <dbReference type="Rhea" id="RHEA:20401"/>
        <dbReference type="ChEBI" id="CHEBI:15377"/>
        <dbReference type="ChEBI" id="CHEBI:35627"/>
        <dbReference type="ChEBI" id="CHEBI:140347"/>
        <dbReference type="EC" id="3.5.2.6"/>
    </reaction>
</comment>
<dbReference type="PROSITE" id="PS00146">
    <property type="entry name" value="BETA_LACTAMASE_A"/>
    <property type="match status" value="1"/>
</dbReference>
<dbReference type="InterPro" id="IPR006311">
    <property type="entry name" value="TAT_signal"/>
</dbReference>
<dbReference type="NCBIfam" id="NF033103">
    <property type="entry name" value="bla_class_A"/>
    <property type="match status" value="1"/>
</dbReference>
<evidence type="ECO:0000313" key="10">
    <source>
        <dbReference type="EMBL" id="MEV4683154.1"/>
    </source>
</evidence>
<dbReference type="Gene3D" id="3.40.710.10">
    <property type="entry name" value="DD-peptidase/beta-lactamase superfamily"/>
    <property type="match status" value="1"/>
</dbReference>
<keyword evidence="5 6" id="KW-0046">Antibiotic resistance</keyword>
<evidence type="ECO:0000313" key="11">
    <source>
        <dbReference type="Proteomes" id="UP001552521"/>
    </source>
</evidence>
<dbReference type="Pfam" id="PF13354">
    <property type="entry name" value="Beta-lactamase2"/>
    <property type="match status" value="1"/>
</dbReference>
<evidence type="ECO:0000256" key="2">
    <source>
        <dbReference type="ARBA" id="ARBA00012865"/>
    </source>
</evidence>
<proteinExistence type="inferred from homology"/>
<dbReference type="PRINTS" id="PR00118">
    <property type="entry name" value="BLACTAMASEA"/>
</dbReference>
<keyword evidence="4 6" id="KW-0378">Hydrolase</keyword>
<evidence type="ECO:0000256" key="8">
    <source>
        <dbReference type="SAM" id="SignalP"/>
    </source>
</evidence>
<dbReference type="SUPFAM" id="SSF56601">
    <property type="entry name" value="beta-lactamase/transpeptidase-like"/>
    <property type="match status" value="1"/>
</dbReference>
<dbReference type="PANTHER" id="PTHR35333">
    <property type="entry name" value="BETA-LACTAMASE"/>
    <property type="match status" value="1"/>
</dbReference>
<dbReference type="PANTHER" id="PTHR35333:SF3">
    <property type="entry name" value="BETA-LACTAMASE-TYPE TRANSPEPTIDASE FOLD CONTAINING PROTEIN"/>
    <property type="match status" value="1"/>
</dbReference>
<dbReference type="EC" id="3.5.2.6" evidence="2 6"/>
<reference evidence="10 11" key="1">
    <citation type="submission" date="2024-06" db="EMBL/GenBank/DDBJ databases">
        <title>The Natural Products Discovery Center: Release of the First 8490 Sequenced Strains for Exploring Actinobacteria Biosynthetic Diversity.</title>
        <authorList>
            <person name="Kalkreuter E."/>
            <person name="Kautsar S.A."/>
            <person name="Yang D."/>
            <person name="Bader C.D."/>
            <person name="Teijaro C.N."/>
            <person name="Fluegel L."/>
            <person name="Davis C.M."/>
            <person name="Simpson J.R."/>
            <person name="Lauterbach L."/>
            <person name="Steele A.D."/>
            <person name="Gui C."/>
            <person name="Meng S."/>
            <person name="Li G."/>
            <person name="Viehrig K."/>
            <person name="Ye F."/>
            <person name="Su P."/>
            <person name="Kiefer A.F."/>
            <person name="Nichols A."/>
            <person name="Cepeda A.J."/>
            <person name="Yan W."/>
            <person name="Fan B."/>
            <person name="Jiang Y."/>
            <person name="Adhikari A."/>
            <person name="Zheng C.-J."/>
            <person name="Schuster L."/>
            <person name="Cowan T.M."/>
            <person name="Smanski M.J."/>
            <person name="Chevrette M.G."/>
            <person name="De Carvalho L.P.S."/>
            <person name="Shen B."/>
        </authorList>
    </citation>
    <scope>NUCLEOTIDE SEQUENCE [LARGE SCALE GENOMIC DNA]</scope>
    <source>
        <strain evidence="10 11">NPDC049344</strain>
    </source>
</reference>
<accession>A0ABV3HX35</accession>
<evidence type="ECO:0000256" key="7">
    <source>
        <dbReference type="SAM" id="MobiDB-lite"/>
    </source>
</evidence>
<organism evidence="10 11">
    <name type="scientific">Streptomyces kurssanovii</name>
    <dbReference type="NCBI Taxonomy" id="67312"/>
    <lineage>
        <taxon>Bacteria</taxon>
        <taxon>Bacillati</taxon>
        <taxon>Actinomycetota</taxon>
        <taxon>Actinomycetes</taxon>
        <taxon>Kitasatosporales</taxon>
        <taxon>Streptomycetaceae</taxon>
        <taxon>Streptomyces</taxon>
    </lineage>
</organism>
<feature type="chain" id="PRO_5046514789" description="Beta-lactamase" evidence="8">
    <location>
        <begin position="25"/>
        <end position="311"/>
    </location>
</feature>
<comment type="similarity">
    <text evidence="1 6">Belongs to the class-A beta-lactamase family.</text>
</comment>
<sequence>MAISRRASLTALAALAAAPLTGCAAPRADAASPNASAPSRTSPAPRGSGSAAPSGRSFARLEREFDARLGVYAVDTGNGRTVTHRADERFAYCSTHKALTAAAVLDQNSLAGLDKVVRYTRDDLVDHSPVTEKHVDSGMTLRAVCDAAVRYSDNTAANLLFDELGGPKAFQATLAALGDTTTHADRLETALNEATPGDIRDTSTPRALAGDLREYVLGDTLDADKKALLTYWLKGNTTGDALIRAGVPDTWQVGDRTGAGAYGTRNAIAVAWPPGAAPVVIAILSSRAAEDAEYDDRLVARAAEVVVAALA</sequence>
<dbReference type="EMBL" id="JBFAQK010000028">
    <property type="protein sequence ID" value="MEV4683154.1"/>
    <property type="molecule type" value="Genomic_DNA"/>
</dbReference>
<evidence type="ECO:0000256" key="1">
    <source>
        <dbReference type="ARBA" id="ARBA00009009"/>
    </source>
</evidence>
<feature type="domain" description="Beta-lactamase class A catalytic" evidence="9">
    <location>
        <begin position="70"/>
        <end position="284"/>
    </location>
</feature>
<evidence type="ECO:0000259" key="9">
    <source>
        <dbReference type="Pfam" id="PF13354"/>
    </source>
</evidence>
<comment type="caution">
    <text evidence="10">The sequence shown here is derived from an EMBL/GenBank/DDBJ whole genome shotgun (WGS) entry which is preliminary data.</text>
</comment>
<evidence type="ECO:0000256" key="3">
    <source>
        <dbReference type="ARBA" id="ARBA00018879"/>
    </source>
</evidence>
<protein>
    <recommendedName>
        <fullName evidence="3 6">Beta-lactamase</fullName>
        <ecNumber evidence="2 6">3.5.2.6</ecNumber>
    </recommendedName>
</protein>
<dbReference type="GO" id="GO:0008800">
    <property type="term" value="F:beta-lactamase activity"/>
    <property type="evidence" value="ECO:0007669"/>
    <property type="project" value="UniProtKB-EC"/>
</dbReference>
<feature type="region of interest" description="Disordered" evidence="7">
    <location>
        <begin position="27"/>
        <end position="57"/>
    </location>
</feature>
<evidence type="ECO:0000256" key="6">
    <source>
        <dbReference type="RuleBase" id="RU361140"/>
    </source>
</evidence>
<dbReference type="InterPro" id="IPR023650">
    <property type="entry name" value="Beta-lactam_class-A_AS"/>
</dbReference>
<dbReference type="InterPro" id="IPR045155">
    <property type="entry name" value="Beta-lactam_cat"/>
</dbReference>
<dbReference type="InterPro" id="IPR012338">
    <property type="entry name" value="Beta-lactam/transpept-like"/>
</dbReference>
<keyword evidence="8" id="KW-0732">Signal</keyword>